<organism evidence="3">
    <name type="scientific">human gut metagenome</name>
    <dbReference type="NCBI Taxonomy" id="408170"/>
    <lineage>
        <taxon>unclassified sequences</taxon>
        <taxon>metagenomes</taxon>
        <taxon>organismal metagenomes</taxon>
    </lineage>
</organism>
<dbReference type="EMBL" id="AJWZ01011379">
    <property type="protein sequence ID" value="EKC45470.1"/>
    <property type="molecule type" value="Genomic_DNA"/>
</dbReference>
<dbReference type="InterPro" id="IPR041682">
    <property type="entry name" value="AAA_14"/>
</dbReference>
<evidence type="ECO:0000313" key="3">
    <source>
        <dbReference type="EMBL" id="EKC45470.1"/>
    </source>
</evidence>
<dbReference type="Pfam" id="PF13173">
    <property type="entry name" value="AAA_14"/>
    <property type="match status" value="1"/>
</dbReference>
<dbReference type="InterPro" id="IPR025420">
    <property type="entry name" value="DUF4143"/>
</dbReference>
<protein>
    <submittedName>
        <fullName evidence="3">ATPase</fullName>
    </submittedName>
</protein>
<comment type="caution">
    <text evidence="3">The sequence shown here is derived from an EMBL/GenBank/DDBJ whole genome shotgun (WGS) entry which is preliminary data.</text>
</comment>
<proteinExistence type="predicted"/>
<dbReference type="Gene3D" id="3.40.50.300">
    <property type="entry name" value="P-loop containing nucleotide triphosphate hydrolases"/>
    <property type="match status" value="1"/>
</dbReference>
<dbReference type="PANTHER" id="PTHR33295:SF7">
    <property type="entry name" value="ATPASE"/>
    <property type="match status" value="1"/>
</dbReference>
<evidence type="ECO:0000259" key="1">
    <source>
        <dbReference type="Pfam" id="PF13173"/>
    </source>
</evidence>
<accession>K1RV94</accession>
<sequence>MERKITTYLQKWKNDLVRKPLLIYGPKQVGKTFAILEFGEKEYKNVVYFNTDNNKELDDLFTKEKSPERIILSLSLLSGETILKDDTLIVLDNVDNLELIKTIKLFGSYLSKYHIIMITSHRDNLNKYKGEELQFKFMTNMDYEEYLWARGENELANLIRESFNKRKTCPFHRLALDLFSEYLMTGGMPEVVAANISGLGAYKIDAIKQKIKDIYIKELTESTNLIDIERSIAVFNSLPYQLKKDNRKFQYGLLGFGRRKKEYDNAISYLVNNQIAYRSYKITDVKSPLSSCRQPDSFKLYMNDEGILYSMLHLSQKEFMANEKVRQILYENHIAKTLAEANYALYYYQSEGKAEVDFVIQNRMGKIIPIELATISNSKAKSLSVFMKKYTVLEAYRITENNFSTKKEVRYLPVYAVFCLNDLKI</sequence>
<dbReference type="Pfam" id="PF13635">
    <property type="entry name" value="DUF4143"/>
    <property type="match status" value="1"/>
</dbReference>
<feature type="domain" description="DUF4143" evidence="2">
    <location>
        <begin position="222"/>
        <end position="372"/>
    </location>
</feature>
<feature type="domain" description="AAA" evidence="1">
    <location>
        <begin position="18"/>
        <end position="134"/>
    </location>
</feature>
<dbReference type="SUPFAM" id="SSF52540">
    <property type="entry name" value="P-loop containing nucleoside triphosphate hydrolases"/>
    <property type="match status" value="1"/>
</dbReference>
<name>K1RV94_9ZZZZ</name>
<reference evidence="3" key="1">
    <citation type="journal article" date="2013" name="Environ. Microbiol.">
        <title>Microbiota from the distal guts of lean and obese adolescents exhibit partial functional redundancy besides clear differences in community structure.</title>
        <authorList>
            <person name="Ferrer M."/>
            <person name="Ruiz A."/>
            <person name="Lanza F."/>
            <person name="Haange S.B."/>
            <person name="Oberbach A."/>
            <person name="Till H."/>
            <person name="Bargiela R."/>
            <person name="Campoy C."/>
            <person name="Segura M.T."/>
            <person name="Richter M."/>
            <person name="von Bergen M."/>
            <person name="Seifert J."/>
            <person name="Suarez A."/>
        </authorList>
    </citation>
    <scope>NUCLEOTIDE SEQUENCE</scope>
</reference>
<dbReference type="AlphaFoldDB" id="K1RV94"/>
<gene>
    <name evidence="3" type="ORF">OBE_16877</name>
</gene>
<evidence type="ECO:0000259" key="2">
    <source>
        <dbReference type="Pfam" id="PF13635"/>
    </source>
</evidence>
<dbReference type="InterPro" id="IPR027417">
    <property type="entry name" value="P-loop_NTPase"/>
</dbReference>
<dbReference type="PANTHER" id="PTHR33295">
    <property type="entry name" value="ATPASE"/>
    <property type="match status" value="1"/>
</dbReference>